<dbReference type="Pfam" id="PF09369">
    <property type="entry name" value="MZB"/>
    <property type="match status" value="1"/>
</dbReference>
<proteinExistence type="predicted"/>
<dbReference type="Proteomes" id="UP000223559">
    <property type="component" value="Chromosome"/>
</dbReference>
<dbReference type="OrthoDB" id="9134227at2"/>
<protein>
    <submittedName>
        <fullName evidence="1">Uncharacterized protein</fullName>
    </submittedName>
</protein>
<accession>A0A2D1KP63</accession>
<evidence type="ECO:0000313" key="2">
    <source>
        <dbReference type="Proteomes" id="UP000223559"/>
    </source>
</evidence>
<dbReference type="AlphaFoldDB" id="A0A2D1KP63"/>
<evidence type="ECO:0000313" key="1">
    <source>
        <dbReference type="EMBL" id="ATO43934.1"/>
    </source>
</evidence>
<organism evidence="1 2">
    <name type="scientific">Loigolactobacillus coryniformis subsp. torquens DSM 20004 = KCTC 3535</name>
    <dbReference type="NCBI Taxonomy" id="1423822"/>
    <lineage>
        <taxon>Bacteria</taxon>
        <taxon>Bacillati</taxon>
        <taxon>Bacillota</taxon>
        <taxon>Bacilli</taxon>
        <taxon>Lactobacillales</taxon>
        <taxon>Lactobacillaceae</taxon>
        <taxon>Loigolactobacillus</taxon>
    </lineage>
</organism>
<dbReference type="InterPro" id="IPR047721">
    <property type="entry name" value="DrmB"/>
</dbReference>
<dbReference type="RefSeq" id="WP_056980374.1">
    <property type="nucleotide sequence ID" value="NZ_AZDC01000084.1"/>
</dbReference>
<dbReference type="NCBIfam" id="NF038324">
    <property type="entry name" value="DrmB_fam"/>
    <property type="match status" value="1"/>
</dbReference>
<gene>
    <name evidence="1" type="ORF">LC20004_08405</name>
</gene>
<name>A0A2D1KP63_9LACO</name>
<reference evidence="1 2" key="1">
    <citation type="submission" date="2016-10" db="EMBL/GenBank/DDBJ databases">
        <title>The whole genome sequencing and assembly of L. cotyniformis subsp. torquens DSM 20004 strain.</title>
        <authorList>
            <person name="Park M.-K."/>
            <person name="Lee Y.-J."/>
            <person name="Yi H."/>
            <person name="Bahn Y.-S."/>
            <person name="Kim J.F."/>
            <person name="Lee D.-W."/>
        </authorList>
    </citation>
    <scope>NUCLEOTIDE SEQUENCE [LARGE SCALE GENOMIC DNA]</scope>
    <source>
        <strain evidence="1 2">DSM 20004</strain>
    </source>
</reference>
<keyword evidence="2" id="KW-1185">Reference proteome</keyword>
<dbReference type="InterPro" id="IPR018973">
    <property type="entry name" value="MZB"/>
</dbReference>
<dbReference type="KEGG" id="lcy:LC20004_08405"/>
<sequence>MPRNKTSDSKREENKIRQSQLLVPFGVGALTDIKNQSVMIADSEYWNSKTVDECTFHDIRLQRAMKADGFIEPPTSQDMITVKNFPAWYFSPKTRKLKPIWDWRKRFEGTREKNNLTNFDRIPFELDNGRKVELVPVRIICVCAAGHVQDFPWYEWAHSRGIGSKSSGKHVLKLYNAGGGGTIGDMFVECSCGCKRSLRGIFGTDINKTFEKMDIRCHGQYGWKYNDSITDCDESLKPMLRNANGLYFPNVISSVNIPLIENAKIEDIQDTYAYNMLEKKVRKTISKSDVNSGINVLTNDPFVKGLIEEIAEELYGENQVTSELLNNVQQELIKKWSVTQENNDDLTETDYRRDEYDVLIGEKTFNKNSERFDMQLNLADTFPADLPLAKLFKCITLLNQVEVVSILKSYSRIRPVESEEMMEQESEERAEHGSKQFNEISEVSLRRKDNKLVGIKNKGEGIFVALDSDQLKKWQRKIKETSFEHRITDKQKDSQNKEYIAPFIAPTFYLLHTLAHLVIRELSFASGYSSSALRERLYYSDDGQSEKMCGFLIYTSSADSEGTLGGLVRQGIPKNFFKMLKGAIEKARWCSFDPTCIDNEGQGRDSLNLAACHACALVSETSCERMNLFLDRAMLIGTLKNRELGFFSKVIE</sequence>
<dbReference type="EMBL" id="CP017697">
    <property type="protein sequence ID" value="ATO43934.1"/>
    <property type="molecule type" value="Genomic_DNA"/>
</dbReference>